<proteinExistence type="predicted"/>
<name>A0AAV2YRB4_9STRA</name>
<sequence>MEKQVANFAGTSNAKIPRINRSDCVGNNRSSIICC</sequence>
<accession>A0AAV2YRB4</accession>
<dbReference type="AlphaFoldDB" id="A0AAV2YRB4"/>
<dbReference type="EMBL" id="DAKRPA010000172">
    <property type="protein sequence ID" value="DAZ96281.1"/>
    <property type="molecule type" value="Genomic_DNA"/>
</dbReference>
<keyword evidence="2" id="KW-1185">Reference proteome</keyword>
<evidence type="ECO:0000313" key="2">
    <source>
        <dbReference type="Proteomes" id="UP001146120"/>
    </source>
</evidence>
<reference evidence="1" key="1">
    <citation type="submission" date="2022-11" db="EMBL/GenBank/DDBJ databases">
        <authorList>
            <person name="Morgan W.R."/>
            <person name="Tartar A."/>
        </authorList>
    </citation>
    <scope>NUCLEOTIDE SEQUENCE</scope>
    <source>
        <strain evidence="1">ARSEF 373</strain>
    </source>
</reference>
<organism evidence="1 2">
    <name type="scientific">Lagenidium giganteum</name>
    <dbReference type="NCBI Taxonomy" id="4803"/>
    <lineage>
        <taxon>Eukaryota</taxon>
        <taxon>Sar</taxon>
        <taxon>Stramenopiles</taxon>
        <taxon>Oomycota</taxon>
        <taxon>Peronosporomycetes</taxon>
        <taxon>Pythiales</taxon>
        <taxon>Pythiaceae</taxon>
    </lineage>
</organism>
<gene>
    <name evidence="1" type="ORF">N0F65_008314</name>
</gene>
<evidence type="ECO:0000313" key="1">
    <source>
        <dbReference type="EMBL" id="DAZ96281.1"/>
    </source>
</evidence>
<protein>
    <submittedName>
        <fullName evidence="1">Uncharacterized protein</fullName>
    </submittedName>
</protein>
<reference evidence="1" key="2">
    <citation type="journal article" date="2023" name="Microbiol Resour">
        <title>Decontamination and Annotation of the Draft Genome Sequence of the Oomycete Lagenidium giganteum ARSEF 373.</title>
        <authorList>
            <person name="Morgan W.R."/>
            <person name="Tartar A."/>
        </authorList>
    </citation>
    <scope>NUCLEOTIDE SEQUENCE</scope>
    <source>
        <strain evidence="1">ARSEF 373</strain>
    </source>
</reference>
<dbReference type="Proteomes" id="UP001146120">
    <property type="component" value="Unassembled WGS sequence"/>
</dbReference>
<comment type="caution">
    <text evidence="1">The sequence shown here is derived from an EMBL/GenBank/DDBJ whole genome shotgun (WGS) entry which is preliminary data.</text>
</comment>